<sequence length="729" mass="80580">MFSCCIVPRSHSAGIVHKKDIEQHHSPDAPDTVMQGNSQLLQQHLRGIEKRGDSVSSTEAEAPTDEAYKSLACNDRLTEEGYIDILTSDPASAKHLHVPENAITHNTLQGKAYPISMGPAPPAVNDARVATVLDLKQHLPPTSKIDAVLRLASQVLGIETMLVSLIDGNEKYILTATGFVTPGISMDPPAICHWSLVPSLHQMVIVEDTWADARTCNNAVVICAPHLRFYCSAPLVASNGHRIGTICCVDQKPQQMDVDRAALLCNFAELVVRELEANWAARQQRLHSLRLLRAMDAYKQAFLFVDASAPGWRVLYMNDEAMKRTGVSQGTFAEDRPLWSLFNVDSQPEPWKGFEDDVRRKRIFTATNVYCDAPAASANRRFNLIFRPATADFLDDDQQPIGVPSTLSLLHSSLTDSMFFVVVCPANRTASRKQPPFDNLKLNCLLGKGSYGRVYRGMYEGREVAVKVINEVDKVRLEKDGIPTEAALTQALTHPSIVRMHAHMLVRDRRQSLDQHCNGHAHLKSDELWLILEYCDKGSVQEAVDRGLFRQETSVPAQPNMATILTTALEVASAMAFLHEHSIVHGDLTGGNVLLTSSHKSPHGFEAKISDFGLARDIGTATKLETRTYGTITHMAPEVLASDYISKAADVYSFGVLCWEMLAGQRAWAGMNTAQIIHAVAIQYKQLQAPAEVPSQLDELVRRCMLSTPGCRPTFSKVIEELQALRKQL</sequence>
<dbReference type="GO" id="GO:0004674">
    <property type="term" value="F:protein serine/threonine kinase activity"/>
    <property type="evidence" value="ECO:0007669"/>
    <property type="project" value="TreeGrafter"/>
</dbReference>
<dbReference type="InterPro" id="IPR001245">
    <property type="entry name" value="Ser-Thr/Tyr_kinase_cat_dom"/>
</dbReference>
<dbReference type="Gene3D" id="3.30.450.40">
    <property type="match status" value="1"/>
</dbReference>
<dbReference type="SUPFAM" id="SSF56112">
    <property type="entry name" value="Protein kinase-like (PK-like)"/>
    <property type="match status" value="1"/>
</dbReference>
<dbReference type="Pfam" id="PF07714">
    <property type="entry name" value="PK_Tyr_Ser-Thr"/>
    <property type="match status" value="1"/>
</dbReference>
<feature type="domain" description="Protein kinase" evidence="3">
    <location>
        <begin position="440"/>
        <end position="725"/>
    </location>
</feature>
<keyword evidence="1" id="KW-0675">Receptor</keyword>
<evidence type="ECO:0000259" key="3">
    <source>
        <dbReference type="PROSITE" id="PS50011"/>
    </source>
</evidence>
<evidence type="ECO:0000256" key="1">
    <source>
        <dbReference type="ARBA" id="ARBA00023170"/>
    </source>
</evidence>
<dbReference type="InterPro" id="IPR003018">
    <property type="entry name" value="GAF"/>
</dbReference>
<dbReference type="InterPro" id="IPR029016">
    <property type="entry name" value="GAF-like_dom_sf"/>
</dbReference>
<protein>
    <recommendedName>
        <fullName evidence="3">Protein kinase domain-containing protein</fullName>
    </recommendedName>
</protein>
<dbReference type="PROSITE" id="PS00107">
    <property type="entry name" value="PROTEIN_KINASE_ATP"/>
    <property type="match status" value="1"/>
</dbReference>
<organism evidence="4 5">
    <name type="scientific">Coccomyxa viridis</name>
    <dbReference type="NCBI Taxonomy" id="1274662"/>
    <lineage>
        <taxon>Eukaryota</taxon>
        <taxon>Viridiplantae</taxon>
        <taxon>Chlorophyta</taxon>
        <taxon>core chlorophytes</taxon>
        <taxon>Trebouxiophyceae</taxon>
        <taxon>Trebouxiophyceae incertae sedis</taxon>
        <taxon>Coccomyxaceae</taxon>
        <taxon>Coccomyxa</taxon>
    </lineage>
</organism>
<dbReference type="InterPro" id="IPR008266">
    <property type="entry name" value="Tyr_kinase_AS"/>
</dbReference>
<dbReference type="EMBL" id="CAUYUE010000001">
    <property type="protein sequence ID" value="CAK0737519.1"/>
    <property type="molecule type" value="Genomic_DNA"/>
</dbReference>
<reference evidence="4 5" key="1">
    <citation type="submission" date="2023-10" db="EMBL/GenBank/DDBJ databases">
        <authorList>
            <person name="Maclean D."/>
            <person name="Macfadyen A."/>
        </authorList>
    </citation>
    <scope>NUCLEOTIDE SEQUENCE [LARGE SCALE GENOMIC DNA]</scope>
</reference>
<keyword evidence="5" id="KW-1185">Reference proteome</keyword>
<dbReference type="InterPro" id="IPR051681">
    <property type="entry name" value="Ser/Thr_Kinases-Pseudokinases"/>
</dbReference>
<keyword evidence="2" id="KW-0547">Nucleotide-binding</keyword>
<dbReference type="PROSITE" id="PS50011">
    <property type="entry name" value="PROTEIN_KINASE_DOM"/>
    <property type="match status" value="1"/>
</dbReference>
<dbReference type="Gene3D" id="1.10.510.10">
    <property type="entry name" value="Transferase(Phosphotransferase) domain 1"/>
    <property type="match status" value="1"/>
</dbReference>
<dbReference type="Proteomes" id="UP001314263">
    <property type="component" value="Unassembled WGS sequence"/>
</dbReference>
<dbReference type="GO" id="GO:0005524">
    <property type="term" value="F:ATP binding"/>
    <property type="evidence" value="ECO:0007669"/>
    <property type="project" value="UniProtKB-UniRule"/>
</dbReference>
<dbReference type="InterPro" id="IPR000719">
    <property type="entry name" value="Prot_kinase_dom"/>
</dbReference>
<dbReference type="AlphaFoldDB" id="A0AAV1HSJ6"/>
<dbReference type="InterPro" id="IPR011009">
    <property type="entry name" value="Kinase-like_dom_sf"/>
</dbReference>
<evidence type="ECO:0000313" key="4">
    <source>
        <dbReference type="EMBL" id="CAK0737519.1"/>
    </source>
</evidence>
<name>A0AAV1HSJ6_9CHLO</name>
<dbReference type="Gene3D" id="3.30.200.20">
    <property type="entry name" value="Phosphorylase Kinase, domain 1"/>
    <property type="match status" value="1"/>
</dbReference>
<dbReference type="PROSITE" id="PS00109">
    <property type="entry name" value="PROTEIN_KINASE_TYR"/>
    <property type="match status" value="1"/>
</dbReference>
<evidence type="ECO:0000256" key="2">
    <source>
        <dbReference type="PROSITE-ProRule" id="PRU10141"/>
    </source>
</evidence>
<dbReference type="PANTHER" id="PTHR44329">
    <property type="entry name" value="SERINE/THREONINE-PROTEIN KINASE TNNI3K-RELATED"/>
    <property type="match status" value="1"/>
</dbReference>
<dbReference type="InterPro" id="IPR017441">
    <property type="entry name" value="Protein_kinase_ATP_BS"/>
</dbReference>
<feature type="binding site" evidence="2">
    <location>
        <position position="467"/>
    </location>
    <ligand>
        <name>ATP</name>
        <dbReference type="ChEBI" id="CHEBI:30616"/>
    </ligand>
</feature>
<dbReference type="PANTHER" id="PTHR44329:SF214">
    <property type="entry name" value="PROTEIN KINASE DOMAIN-CONTAINING PROTEIN"/>
    <property type="match status" value="1"/>
</dbReference>
<dbReference type="Pfam" id="PF01590">
    <property type="entry name" value="GAF"/>
    <property type="match status" value="1"/>
</dbReference>
<accession>A0AAV1HSJ6</accession>
<proteinExistence type="predicted"/>
<evidence type="ECO:0000313" key="5">
    <source>
        <dbReference type="Proteomes" id="UP001314263"/>
    </source>
</evidence>
<keyword evidence="2" id="KW-0067">ATP-binding</keyword>
<gene>
    <name evidence="4" type="ORF">CVIRNUC_000926</name>
</gene>
<dbReference type="SUPFAM" id="SSF55781">
    <property type="entry name" value="GAF domain-like"/>
    <property type="match status" value="1"/>
</dbReference>
<comment type="caution">
    <text evidence="4">The sequence shown here is derived from an EMBL/GenBank/DDBJ whole genome shotgun (WGS) entry which is preliminary data.</text>
</comment>